<comment type="similarity">
    <text evidence="7">Belongs to the binding-protein-dependent transport system permease family.</text>
</comment>
<keyword evidence="10" id="KW-1185">Reference proteome</keyword>
<evidence type="ECO:0000256" key="5">
    <source>
        <dbReference type="ARBA" id="ARBA00022989"/>
    </source>
</evidence>
<dbReference type="GO" id="GO:0005886">
    <property type="term" value="C:plasma membrane"/>
    <property type="evidence" value="ECO:0007669"/>
    <property type="project" value="UniProtKB-SubCell"/>
</dbReference>
<feature type="transmembrane region" description="Helical" evidence="7">
    <location>
        <begin position="12"/>
        <end position="31"/>
    </location>
</feature>
<dbReference type="KEGG" id="pbf:CFX0092_A3328"/>
<dbReference type="OrthoDB" id="9772184at2"/>
<dbReference type="PANTHER" id="PTHR30465">
    <property type="entry name" value="INNER MEMBRANE ABC TRANSPORTER"/>
    <property type="match status" value="1"/>
</dbReference>
<feature type="transmembrane region" description="Helical" evidence="7">
    <location>
        <begin position="207"/>
        <end position="226"/>
    </location>
</feature>
<protein>
    <submittedName>
        <fullName evidence="9">Binding-protein-dependent transport systems inner membrane component</fullName>
    </submittedName>
</protein>
<evidence type="ECO:0000256" key="1">
    <source>
        <dbReference type="ARBA" id="ARBA00004651"/>
    </source>
</evidence>
<evidence type="ECO:0000256" key="3">
    <source>
        <dbReference type="ARBA" id="ARBA00022475"/>
    </source>
</evidence>
<dbReference type="PROSITE" id="PS50928">
    <property type="entry name" value="ABC_TM1"/>
    <property type="match status" value="1"/>
</dbReference>
<comment type="subcellular location">
    <subcellularLocation>
        <location evidence="1 7">Cell membrane</location>
        <topology evidence="1 7">Multi-pass membrane protein</topology>
    </subcellularLocation>
</comment>
<dbReference type="AlphaFoldDB" id="A0A160T4Y2"/>
<dbReference type="Gene3D" id="1.10.3720.10">
    <property type="entry name" value="MetI-like"/>
    <property type="match status" value="1"/>
</dbReference>
<keyword evidence="4 7" id="KW-0812">Transmembrane</keyword>
<evidence type="ECO:0000313" key="9">
    <source>
        <dbReference type="EMBL" id="CUS05206.2"/>
    </source>
</evidence>
<dbReference type="EMBL" id="LN890655">
    <property type="protein sequence ID" value="CUS05206.2"/>
    <property type="molecule type" value="Genomic_DNA"/>
</dbReference>
<keyword evidence="6 7" id="KW-0472">Membrane</keyword>
<dbReference type="InterPro" id="IPR045621">
    <property type="entry name" value="BPD_transp_1_N"/>
</dbReference>
<dbReference type="PANTHER" id="PTHR30465:SF0">
    <property type="entry name" value="OLIGOPEPTIDE TRANSPORT SYSTEM PERMEASE PROTEIN APPB"/>
    <property type="match status" value="1"/>
</dbReference>
<feature type="domain" description="ABC transmembrane type-1" evidence="8">
    <location>
        <begin position="118"/>
        <end position="330"/>
    </location>
</feature>
<sequence>MTRYIIRRILQAIPLLFFVSIILFFLMGQMGDPVATMGGRRVTRPADRERLTRQLGLDQPFHRQYLYWLIGNDWQQIDVDGDGVAETTGTRRGILRGDFGNSLMKRGQTAWEVIWDRVPNTLLLMVTAEVVIVIFALLIGIFSAMRQYTVADHVITAVSFIGFSTPIFFFALLSIYIFSVNFKRWGLPYLPAVGMFDPQVGKTVGQVALHMILPVMTIAFVSIAAYSRYIRSTMLEVLNQDYIRTARAKGLRGRYILLVHALKNASLPIVTLIGLDLALLLGGALVTERIFAWPGMGRLFLDHMQRFDVPVVMGILIILSITVVVFQILTDLTYAVLDPRIRYE</sequence>
<evidence type="ECO:0000256" key="2">
    <source>
        <dbReference type="ARBA" id="ARBA00022448"/>
    </source>
</evidence>
<organism evidence="9 10">
    <name type="scientific">Candidatus Promineifilum breve</name>
    <dbReference type="NCBI Taxonomy" id="1806508"/>
    <lineage>
        <taxon>Bacteria</taxon>
        <taxon>Bacillati</taxon>
        <taxon>Chloroflexota</taxon>
        <taxon>Ardenticatenia</taxon>
        <taxon>Candidatus Promineifilales</taxon>
        <taxon>Candidatus Promineifilaceae</taxon>
        <taxon>Candidatus Promineifilum</taxon>
    </lineage>
</organism>
<evidence type="ECO:0000313" key="10">
    <source>
        <dbReference type="Proteomes" id="UP000215027"/>
    </source>
</evidence>
<feature type="transmembrane region" description="Helical" evidence="7">
    <location>
        <begin position="154"/>
        <end position="178"/>
    </location>
</feature>
<evidence type="ECO:0000259" key="8">
    <source>
        <dbReference type="PROSITE" id="PS50928"/>
    </source>
</evidence>
<dbReference type="SUPFAM" id="SSF161098">
    <property type="entry name" value="MetI-like"/>
    <property type="match status" value="1"/>
</dbReference>
<dbReference type="CDD" id="cd06261">
    <property type="entry name" value="TM_PBP2"/>
    <property type="match status" value="1"/>
</dbReference>
<keyword evidence="5 7" id="KW-1133">Transmembrane helix</keyword>
<dbReference type="Pfam" id="PF00528">
    <property type="entry name" value="BPD_transp_1"/>
    <property type="match status" value="1"/>
</dbReference>
<evidence type="ECO:0000256" key="4">
    <source>
        <dbReference type="ARBA" id="ARBA00022692"/>
    </source>
</evidence>
<reference evidence="9" key="1">
    <citation type="submission" date="2016-01" db="EMBL/GenBank/DDBJ databases">
        <authorList>
            <person name="Mcilroy J.S."/>
            <person name="Karst M S."/>
            <person name="Albertsen M."/>
        </authorList>
    </citation>
    <scope>NUCLEOTIDE SEQUENCE</scope>
    <source>
        <strain evidence="9">Cfx-K</strain>
    </source>
</reference>
<dbReference type="InterPro" id="IPR000515">
    <property type="entry name" value="MetI-like"/>
</dbReference>
<name>A0A160T4Y2_9CHLR</name>
<accession>A0A160T4Y2</accession>
<dbReference type="GO" id="GO:0055085">
    <property type="term" value="P:transmembrane transport"/>
    <property type="evidence" value="ECO:0007669"/>
    <property type="project" value="InterPro"/>
</dbReference>
<evidence type="ECO:0000256" key="7">
    <source>
        <dbReference type="RuleBase" id="RU363032"/>
    </source>
</evidence>
<dbReference type="InterPro" id="IPR035906">
    <property type="entry name" value="MetI-like_sf"/>
</dbReference>
<feature type="transmembrane region" description="Helical" evidence="7">
    <location>
        <begin position="311"/>
        <end position="337"/>
    </location>
</feature>
<dbReference type="RefSeq" id="WP_095044448.1">
    <property type="nucleotide sequence ID" value="NZ_LN890655.1"/>
</dbReference>
<feature type="transmembrane region" description="Helical" evidence="7">
    <location>
        <begin position="269"/>
        <end position="291"/>
    </location>
</feature>
<proteinExistence type="inferred from homology"/>
<keyword evidence="2 7" id="KW-0813">Transport</keyword>
<evidence type="ECO:0000256" key="6">
    <source>
        <dbReference type="ARBA" id="ARBA00023136"/>
    </source>
</evidence>
<keyword evidence="3" id="KW-1003">Cell membrane</keyword>
<gene>
    <name evidence="9" type="ORF">CFX0092_A3328</name>
</gene>
<dbReference type="Proteomes" id="UP000215027">
    <property type="component" value="Chromosome I"/>
</dbReference>
<feature type="transmembrane region" description="Helical" evidence="7">
    <location>
        <begin position="122"/>
        <end position="142"/>
    </location>
</feature>
<dbReference type="Pfam" id="PF19300">
    <property type="entry name" value="BPD_transp_1_N"/>
    <property type="match status" value="1"/>
</dbReference>